<dbReference type="EC" id="3.1.2.6" evidence="7"/>
<dbReference type="InterPro" id="IPR032282">
    <property type="entry name" value="HAGH_C"/>
</dbReference>
<dbReference type="Pfam" id="PF00753">
    <property type="entry name" value="Lactamase_B"/>
    <property type="match status" value="1"/>
</dbReference>
<dbReference type="RefSeq" id="WP_011808388.1">
    <property type="nucleotide sequence ID" value="NC_008786.1"/>
</dbReference>
<dbReference type="SMART" id="SM00849">
    <property type="entry name" value="Lactamase_B"/>
    <property type="match status" value="1"/>
</dbReference>
<comment type="pathway">
    <text evidence="2 7">Secondary metabolite metabolism; methylglyoxal degradation; (R)-lactate from methylglyoxal: step 2/2.</text>
</comment>
<feature type="binding site" evidence="7">
    <location>
        <position position="168"/>
    </location>
    <ligand>
        <name>Zn(2+)</name>
        <dbReference type="ChEBI" id="CHEBI:29105"/>
        <label>2</label>
    </ligand>
</feature>
<evidence type="ECO:0000256" key="1">
    <source>
        <dbReference type="ARBA" id="ARBA00001623"/>
    </source>
</evidence>
<evidence type="ECO:0000256" key="5">
    <source>
        <dbReference type="ARBA" id="ARBA00022801"/>
    </source>
</evidence>
<evidence type="ECO:0000256" key="3">
    <source>
        <dbReference type="ARBA" id="ARBA00006759"/>
    </source>
</evidence>
<feature type="binding site" evidence="7">
    <location>
        <position position="52"/>
    </location>
    <ligand>
        <name>Zn(2+)</name>
        <dbReference type="ChEBI" id="CHEBI:29105"/>
        <label>1</label>
    </ligand>
</feature>
<accession>A1WFG7</accession>
<dbReference type="SUPFAM" id="SSF56281">
    <property type="entry name" value="Metallo-hydrolase/oxidoreductase"/>
    <property type="match status" value="1"/>
</dbReference>
<dbReference type="KEGG" id="vei:Veis_0591"/>
<protein>
    <recommendedName>
        <fullName evidence="7">Hydroxyacylglutathione hydrolase</fullName>
        <ecNumber evidence="7">3.1.2.6</ecNumber>
    </recommendedName>
    <alternativeName>
        <fullName evidence="7">Glyoxalase II</fullName>
        <shortName evidence="7">Glx II</shortName>
    </alternativeName>
</protein>
<comment type="subunit">
    <text evidence="7">Monomer.</text>
</comment>
<dbReference type="GO" id="GO:0008800">
    <property type="term" value="F:beta-lactamase activity"/>
    <property type="evidence" value="ECO:0007669"/>
    <property type="project" value="InterPro"/>
</dbReference>
<proteinExistence type="inferred from homology"/>
<keyword evidence="4 7" id="KW-0479">Metal-binding</keyword>
<feature type="binding site" evidence="7">
    <location>
        <position position="54"/>
    </location>
    <ligand>
        <name>Zn(2+)</name>
        <dbReference type="ChEBI" id="CHEBI:29105"/>
        <label>1</label>
    </ligand>
</feature>
<keyword evidence="10" id="KW-1185">Reference proteome</keyword>
<dbReference type="EMBL" id="CP000542">
    <property type="protein sequence ID" value="ABM56374.1"/>
    <property type="molecule type" value="Genomic_DNA"/>
</dbReference>
<feature type="domain" description="Metallo-beta-lactamase" evidence="8">
    <location>
        <begin position="11"/>
        <end position="168"/>
    </location>
</feature>
<dbReference type="STRING" id="391735.Veis_0591"/>
<name>A1WFG7_VEREI</name>
<reference evidence="10" key="1">
    <citation type="submission" date="2006-12" db="EMBL/GenBank/DDBJ databases">
        <title>Complete sequence of chromosome 1 of Verminephrobacter eiseniae EF01-2.</title>
        <authorList>
            <person name="Copeland A."/>
            <person name="Lucas S."/>
            <person name="Lapidus A."/>
            <person name="Barry K."/>
            <person name="Detter J.C."/>
            <person name="Glavina del Rio T."/>
            <person name="Dalin E."/>
            <person name="Tice H."/>
            <person name="Pitluck S."/>
            <person name="Chertkov O."/>
            <person name="Brettin T."/>
            <person name="Bruce D."/>
            <person name="Han C."/>
            <person name="Tapia R."/>
            <person name="Gilna P."/>
            <person name="Schmutz J."/>
            <person name="Larimer F."/>
            <person name="Land M."/>
            <person name="Hauser L."/>
            <person name="Kyrpides N."/>
            <person name="Kim E."/>
            <person name="Stahl D."/>
            <person name="Richardson P."/>
        </authorList>
    </citation>
    <scope>NUCLEOTIDE SEQUENCE [LARGE SCALE GENOMIC DNA]</scope>
    <source>
        <strain evidence="10">EF01-2</strain>
    </source>
</reference>
<dbReference type="GO" id="GO:0004416">
    <property type="term" value="F:hydroxyacylglutathione hydrolase activity"/>
    <property type="evidence" value="ECO:0007669"/>
    <property type="project" value="UniProtKB-UniRule"/>
</dbReference>
<dbReference type="UniPathway" id="UPA00619">
    <property type="reaction ID" value="UER00676"/>
</dbReference>
<dbReference type="PIRSF" id="PIRSF005457">
    <property type="entry name" value="Glx"/>
    <property type="match status" value="1"/>
</dbReference>
<gene>
    <name evidence="7" type="primary">gloB</name>
    <name evidence="9" type="ordered locus">Veis_0591</name>
</gene>
<dbReference type="HAMAP" id="MF_01374">
    <property type="entry name" value="Glyoxalase_2"/>
    <property type="match status" value="1"/>
</dbReference>
<dbReference type="NCBIfam" id="TIGR03413">
    <property type="entry name" value="GSH_gloB"/>
    <property type="match status" value="1"/>
</dbReference>
<dbReference type="InterPro" id="IPR017782">
    <property type="entry name" value="Hydroxyacylglutathione_Hdrlase"/>
</dbReference>
<dbReference type="InterPro" id="IPR050110">
    <property type="entry name" value="Glyoxalase_II_hydrolase"/>
</dbReference>
<dbReference type="InterPro" id="IPR035680">
    <property type="entry name" value="Clx_II_MBL"/>
</dbReference>
<dbReference type="GeneID" id="76459293"/>
<sequence>MNLLALPAFADNYLWMLHDGHRAIVVDPGQAAPVADALRRLGLQLQAILVTHHHADHVGGVEALRNATGASVHGPARESVPEPLVRLAQGDTVDVLGLRLEVIDVPGHTAGHIAYYCPQMDGAPLLFCGDTLFSGGCGRLFEGTPAQMLASLDRLAALPGNTLVCCAHEYTLSNLKFATAVEPDNAALRDYSRHCAALRAQNRPTLPSRMELEREINPFLRVRQAAVIRAAQGHDAQVQADDAVTVLAALRQWKNGFR</sequence>
<dbReference type="GO" id="GO:0008270">
    <property type="term" value="F:zinc ion binding"/>
    <property type="evidence" value="ECO:0007669"/>
    <property type="project" value="InterPro"/>
</dbReference>
<dbReference type="Proteomes" id="UP000000374">
    <property type="component" value="Chromosome"/>
</dbReference>
<evidence type="ECO:0000313" key="10">
    <source>
        <dbReference type="Proteomes" id="UP000000374"/>
    </source>
</evidence>
<dbReference type="CDD" id="cd07723">
    <property type="entry name" value="hydroxyacylglutathione_hydrolase_MBL-fold"/>
    <property type="match status" value="1"/>
</dbReference>
<keyword evidence="6 7" id="KW-0862">Zinc</keyword>
<evidence type="ECO:0000256" key="2">
    <source>
        <dbReference type="ARBA" id="ARBA00004963"/>
    </source>
</evidence>
<comment type="cofactor">
    <cofactor evidence="7">
        <name>Zn(2+)</name>
        <dbReference type="ChEBI" id="CHEBI:29105"/>
    </cofactor>
    <text evidence="7">Binds 2 Zn(2+) ions per subunit.</text>
</comment>
<feature type="binding site" evidence="7">
    <location>
        <position position="130"/>
    </location>
    <ligand>
        <name>Zn(2+)</name>
        <dbReference type="ChEBI" id="CHEBI:29105"/>
        <label>1</label>
    </ligand>
</feature>
<feature type="binding site" evidence="7">
    <location>
        <position position="57"/>
    </location>
    <ligand>
        <name>Zn(2+)</name>
        <dbReference type="ChEBI" id="CHEBI:29105"/>
        <label>2</label>
    </ligand>
</feature>
<dbReference type="InterPro" id="IPR001279">
    <property type="entry name" value="Metallo-B-lactamas"/>
</dbReference>
<dbReference type="HOGENOM" id="CLU_030571_4_1_4"/>
<dbReference type="InterPro" id="IPR036866">
    <property type="entry name" value="RibonucZ/Hydroxyglut_hydro"/>
</dbReference>
<dbReference type="GO" id="GO:0019243">
    <property type="term" value="P:methylglyoxal catabolic process to D-lactate via S-lactoyl-glutathione"/>
    <property type="evidence" value="ECO:0007669"/>
    <property type="project" value="UniProtKB-UniRule"/>
</dbReference>
<dbReference type="InterPro" id="IPR001018">
    <property type="entry name" value="Beta-lactamase_class-B_CS"/>
</dbReference>
<evidence type="ECO:0000256" key="4">
    <source>
        <dbReference type="ARBA" id="ARBA00022723"/>
    </source>
</evidence>
<evidence type="ECO:0000256" key="6">
    <source>
        <dbReference type="ARBA" id="ARBA00022833"/>
    </source>
</evidence>
<dbReference type="AlphaFoldDB" id="A1WFG7"/>
<feature type="binding site" evidence="7">
    <location>
        <position position="108"/>
    </location>
    <ligand>
        <name>Zn(2+)</name>
        <dbReference type="ChEBI" id="CHEBI:29105"/>
        <label>1</label>
    </ligand>
</feature>
<dbReference type="Pfam" id="PF16123">
    <property type="entry name" value="HAGH_C"/>
    <property type="match status" value="1"/>
</dbReference>
<feature type="binding site" evidence="7">
    <location>
        <position position="56"/>
    </location>
    <ligand>
        <name>Zn(2+)</name>
        <dbReference type="ChEBI" id="CHEBI:29105"/>
        <label>2</label>
    </ligand>
</feature>
<dbReference type="GO" id="GO:0017001">
    <property type="term" value="P:antibiotic catabolic process"/>
    <property type="evidence" value="ECO:0007669"/>
    <property type="project" value="InterPro"/>
</dbReference>
<evidence type="ECO:0000256" key="7">
    <source>
        <dbReference type="HAMAP-Rule" id="MF_01374"/>
    </source>
</evidence>
<dbReference type="OrthoDB" id="9802248at2"/>
<comment type="catalytic activity">
    <reaction evidence="1 7">
        <text>an S-(2-hydroxyacyl)glutathione + H2O = a 2-hydroxy carboxylate + glutathione + H(+)</text>
        <dbReference type="Rhea" id="RHEA:21864"/>
        <dbReference type="ChEBI" id="CHEBI:15377"/>
        <dbReference type="ChEBI" id="CHEBI:15378"/>
        <dbReference type="ChEBI" id="CHEBI:57925"/>
        <dbReference type="ChEBI" id="CHEBI:58896"/>
        <dbReference type="ChEBI" id="CHEBI:71261"/>
        <dbReference type="EC" id="3.1.2.6"/>
    </reaction>
</comment>
<dbReference type="PROSITE" id="PS00743">
    <property type="entry name" value="BETA_LACTAMASE_B_1"/>
    <property type="match status" value="1"/>
</dbReference>
<dbReference type="PANTHER" id="PTHR43705">
    <property type="entry name" value="HYDROXYACYLGLUTATHIONE HYDROLASE"/>
    <property type="match status" value="1"/>
</dbReference>
<feature type="binding site" evidence="7">
    <location>
        <position position="130"/>
    </location>
    <ligand>
        <name>Zn(2+)</name>
        <dbReference type="ChEBI" id="CHEBI:29105"/>
        <label>2</label>
    </ligand>
</feature>
<comment type="similarity">
    <text evidence="3 7">Belongs to the metallo-beta-lactamase superfamily. Glyoxalase II family.</text>
</comment>
<dbReference type="PANTHER" id="PTHR43705:SF1">
    <property type="entry name" value="HYDROXYACYLGLUTATHIONE HYDROLASE GLOB"/>
    <property type="match status" value="1"/>
</dbReference>
<dbReference type="eggNOG" id="COG0491">
    <property type="taxonomic scope" value="Bacteria"/>
</dbReference>
<comment type="function">
    <text evidence="7">Thiolesterase that catalyzes the hydrolysis of S-D-lactoyl-glutathione to form glutathione and D-lactic acid.</text>
</comment>
<keyword evidence="5 7" id="KW-0378">Hydrolase</keyword>
<dbReference type="Gene3D" id="3.60.15.10">
    <property type="entry name" value="Ribonuclease Z/Hydroxyacylglutathione hydrolase-like"/>
    <property type="match status" value="1"/>
</dbReference>
<evidence type="ECO:0000313" key="9">
    <source>
        <dbReference type="EMBL" id="ABM56374.1"/>
    </source>
</evidence>
<evidence type="ECO:0000259" key="8">
    <source>
        <dbReference type="SMART" id="SM00849"/>
    </source>
</evidence>
<organism evidence="9 10">
    <name type="scientific">Verminephrobacter eiseniae (strain EF01-2)</name>
    <dbReference type="NCBI Taxonomy" id="391735"/>
    <lineage>
        <taxon>Bacteria</taxon>
        <taxon>Pseudomonadati</taxon>
        <taxon>Pseudomonadota</taxon>
        <taxon>Betaproteobacteria</taxon>
        <taxon>Burkholderiales</taxon>
        <taxon>Comamonadaceae</taxon>
        <taxon>Verminephrobacter</taxon>
    </lineage>
</organism>